<dbReference type="PANTHER" id="PTHR33938">
    <property type="entry name" value="FERULOYL ESTERASE B-RELATED"/>
    <property type="match status" value="1"/>
</dbReference>
<evidence type="ECO:0000256" key="5">
    <source>
        <dbReference type="ARBA" id="ARBA00022801"/>
    </source>
</evidence>
<protein>
    <recommendedName>
        <fullName evidence="8">Carboxylic ester hydrolase</fullName>
        <ecNumber evidence="8">3.1.1.-</ecNumber>
    </recommendedName>
</protein>
<dbReference type="Gene3D" id="3.40.50.1820">
    <property type="entry name" value="alpha/beta hydrolase"/>
    <property type="match status" value="1"/>
</dbReference>
<accession>A0A1Y2MCT2</accession>
<dbReference type="OMA" id="MITYHGM"/>
<dbReference type="EC" id="3.1.1.-" evidence="8"/>
<evidence type="ECO:0000256" key="4">
    <source>
        <dbReference type="ARBA" id="ARBA00022729"/>
    </source>
</evidence>
<keyword evidence="5 8" id="KW-0378">Hydrolase</keyword>
<evidence type="ECO:0000256" key="6">
    <source>
        <dbReference type="ARBA" id="ARBA00022837"/>
    </source>
</evidence>
<evidence type="ECO:0000313" key="9">
    <source>
        <dbReference type="EMBL" id="OSS53943.1"/>
    </source>
</evidence>
<gene>
    <name evidence="9" type="ORF">B5807_00737</name>
</gene>
<keyword evidence="10" id="KW-1185">Reference proteome</keyword>
<evidence type="ECO:0000256" key="3">
    <source>
        <dbReference type="ARBA" id="ARBA00022723"/>
    </source>
</evidence>
<proteinExistence type="inferred from homology"/>
<keyword evidence="6" id="KW-0106">Calcium</keyword>
<dbReference type="InterPro" id="IPR029058">
    <property type="entry name" value="AB_hydrolase_fold"/>
</dbReference>
<evidence type="ECO:0000256" key="7">
    <source>
        <dbReference type="ARBA" id="ARBA00023157"/>
    </source>
</evidence>
<dbReference type="STRING" id="105696.A0A1Y2MCT2"/>
<dbReference type="InterPro" id="IPR011118">
    <property type="entry name" value="Tannase/feruloyl_esterase"/>
</dbReference>
<comment type="similarity">
    <text evidence="1 8">Belongs to the tannase family.</text>
</comment>
<dbReference type="Pfam" id="PF07519">
    <property type="entry name" value="Tannase"/>
    <property type="match status" value="1"/>
</dbReference>
<dbReference type="PANTHER" id="PTHR33938:SF13">
    <property type="entry name" value="CARBOXYLIC ESTER HYDROLASE"/>
    <property type="match status" value="1"/>
</dbReference>
<dbReference type="GO" id="GO:0030600">
    <property type="term" value="F:feruloyl esterase activity"/>
    <property type="evidence" value="ECO:0007669"/>
    <property type="project" value="UniProtKB-ARBA"/>
</dbReference>
<evidence type="ECO:0000256" key="8">
    <source>
        <dbReference type="RuleBase" id="RU361238"/>
    </source>
</evidence>
<keyword evidence="3" id="KW-0479">Metal-binding</keyword>
<name>A0A1Y2MCT2_EPING</name>
<dbReference type="EMBL" id="KZ107838">
    <property type="protein sequence ID" value="OSS53943.1"/>
    <property type="molecule type" value="Genomic_DNA"/>
</dbReference>
<keyword evidence="7" id="KW-1015">Disulfide bond</keyword>
<dbReference type="SUPFAM" id="SSF53474">
    <property type="entry name" value="alpha/beta-Hydrolases"/>
    <property type="match status" value="1"/>
</dbReference>
<evidence type="ECO:0000313" key="10">
    <source>
        <dbReference type="Proteomes" id="UP000193240"/>
    </source>
</evidence>
<keyword evidence="2" id="KW-0719">Serine esterase</keyword>
<reference evidence="9 10" key="1">
    <citation type="journal article" date="2017" name="Genome Announc.">
        <title>Genome sequence of the saprophytic ascomycete Epicoccum nigrum ICMP 19927 strain isolated from New Zealand.</title>
        <authorList>
            <person name="Fokin M."/>
            <person name="Fleetwood D."/>
            <person name="Weir B.S."/>
            <person name="Villas-Boas S.G."/>
        </authorList>
    </citation>
    <scope>NUCLEOTIDE SEQUENCE [LARGE SCALE GENOMIC DNA]</scope>
    <source>
        <strain evidence="9 10">ICMP 19927</strain>
    </source>
</reference>
<sequence length="513" mass="55881">MALAQFINNCSAQAIAFPTIFGAEFMSVQASLAENYSLSPLIRNPRRFRDEEWGRNMTFCNVTLKHTHPGQNDTTISQVLLPIEPRWNGRLKMVGGGGWQAGLTLYTDQSMSMAVADGYATVTTDGSVPPTGPDDWALLSPGNLNTLAVQNWAYVSLKDAALAAKSVINSFFGRPTEFSYFDGCSQGGRQGLMFAQRYPDIFNGIQAAAPVVNTEWAWASYFPQQVMNEMDEYPHACEIDALTNLAIEACDAQDGLREGIISDEDACSFDPYTVVGKTLNCSSPSAPETISKAAAIVADAAWNGARRADGTFIWPTMGHQTNLTQPEGLARTVCADNGTCTGVGNALLTTAIRLLGRKDLNFDVSSMSRREYEKTLHAAIIESDGTIGTRSPDLYEFKYAGGKMLTYHGLADEIVSFRNSRHYYDAVTSMHPDVHDFYRFFEAPGLGHCQGGVGGYPASSFEALVAWVEKGVVPEALEAINYANRTSLLCPYPQKAVYGGTGTEYTVRDFACK</sequence>
<organism evidence="9 10">
    <name type="scientific">Epicoccum nigrum</name>
    <name type="common">Soil fungus</name>
    <name type="synonym">Epicoccum purpurascens</name>
    <dbReference type="NCBI Taxonomy" id="105696"/>
    <lineage>
        <taxon>Eukaryota</taxon>
        <taxon>Fungi</taxon>
        <taxon>Dikarya</taxon>
        <taxon>Ascomycota</taxon>
        <taxon>Pezizomycotina</taxon>
        <taxon>Dothideomycetes</taxon>
        <taxon>Pleosporomycetidae</taxon>
        <taxon>Pleosporales</taxon>
        <taxon>Pleosporineae</taxon>
        <taxon>Didymellaceae</taxon>
        <taxon>Epicoccum</taxon>
    </lineage>
</organism>
<dbReference type="GO" id="GO:0046872">
    <property type="term" value="F:metal ion binding"/>
    <property type="evidence" value="ECO:0007669"/>
    <property type="project" value="UniProtKB-KW"/>
</dbReference>
<dbReference type="Proteomes" id="UP000193240">
    <property type="component" value="Unassembled WGS sequence"/>
</dbReference>
<evidence type="ECO:0000256" key="2">
    <source>
        <dbReference type="ARBA" id="ARBA00022487"/>
    </source>
</evidence>
<dbReference type="InParanoid" id="A0A1Y2MCT2"/>
<keyword evidence="4" id="KW-0732">Signal</keyword>
<dbReference type="AlphaFoldDB" id="A0A1Y2MCT2"/>
<evidence type="ECO:0000256" key="1">
    <source>
        <dbReference type="ARBA" id="ARBA00006249"/>
    </source>
</evidence>